<organism evidence="2 3">
    <name type="scientific">Paxillus rubicundulus Ve08.2h10</name>
    <dbReference type="NCBI Taxonomy" id="930991"/>
    <lineage>
        <taxon>Eukaryota</taxon>
        <taxon>Fungi</taxon>
        <taxon>Dikarya</taxon>
        <taxon>Basidiomycota</taxon>
        <taxon>Agaricomycotina</taxon>
        <taxon>Agaricomycetes</taxon>
        <taxon>Agaricomycetidae</taxon>
        <taxon>Boletales</taxon>
        <taxon>Paxilineae</taxon>
        <taxon>Paxillaceae</taxon>
        <taxon>Paxillus</taxon>
    </lineage>
</organism>
<dbReference type="InParanoid" id="A0A0D0CHK6"/>
<evidence type="ECO:0000313" key="3">
    <source>
        <dbReference type="Proteomes" id="UP000054538"/>
    </source>
</evidence>
<proteinExistence type="predicted"/>
<protein>
    <submittedName>
        <fullName evidence="2">Uncharacterized protein</fullName>
    </submittedName>
</protein>
<sequence>MERDPIPIQPTLPISSLIHATQSELKTSNDLIRQAEDAIESAFNNLEKTGLLQHMNQMDINELLNPAIEAHQVFEATDEDIYEVVMDVKRVWEESAKRCTCRTSPYV</sequence>
<name>A0A0D0CHK6_9AGAM</name>
<gene>
    <name evidence="2" type="ORF">PAXRUDRAFT_19614</name>
</gene>
<keyword evidence="3" id="KW-1185">Reference proteome</keyword>
<keyword evidence="1" id="KW-0175">Coiled coil</keyword>
<dbReference type="AlphaFoldDB" id="A0A0D0CHK6"/>
<evidence type="ECO:0000313" key="2">
    <source>
        <dbReference type="EMBL" id="KIK74703.1"/>
    </source>
</evidence>
<reference evidence="3" key="2">
    <citation type="submission" date="2015-01" db="EMBL/GenBank/DDBJ databases">
        <title>Evolutionary Origins and Diversification of the Mycorrhizal Mutualists.</title>
        <authorList>
            <consortium name="DOE Joint Genome Institute"/>
            <consortium name="Mycorrhizal Genomics Consortium"/>
            <person name="Kohler A."/>
            <person name="Kuo A."/>
            <person name="Nagy L.G."/>
            <person name="Floudas D."/>
            <person name="Copeland A."/>
            <person name="Barry K.W."/>
            <person name="Cichocki N."/>
            <person name="Veneault-Fourrey C."/>
            <person name="LaButti K."/>
            <person name="Lindquist E.A."/>
            <person name="Lipzen A."/>
            <person name="Lundell T."/>
            <person name="Morin E."/>
            <person name="Murat C."/>
            <person name="Riley R."/>
            <person name="Ohm R."/>
            <person name="Sun H."/>
            <person name="Tunlid A."/>
            <person name="Henrissat B."/>
            <person name="Grigoriev I.V."/>
            <person name="Hibbett D.S."/>
            <person name="Martin F."/>
        </authorList>
    </citation>
    <scope>NUCLEOTIDE SEQUENCE [LARGE SCALE GENOMIC DNA]</scope>
    <source>
        <strain evidence="3">Ve08.2h10</strain>
    </source>
</reference>
<feature type="coiled-coil region" evidence="1">
    <location>
        <begin position="18"/>
        <end position="45"/>
    </location>
</feature>
<dbReference type="Proteomes" id="UP000054538">
    <property type="component" value="Unassembled WGS sequence"/>
</dbReference>
<dbReference type="EMBL" id="KN828630">
    <property type="protein sequence ID" value="KIK74703.1"/>
    <property type="molecule type" value="Genomic_DNA"/>
</dbReference>
<evidence type="ECO:0000256" key="1">
    <source>
        <dbReference type="SAM" id="Coils"/>
    </source>
</evidence>
<reference evidence="2 3" key="1">
    <citation type="submission" date="2014-04" db="EMBL/GenBank/DDBJ databases">
        <authorList>
            <consortium name="DOE Joint Genome Institute"/>
            <person name="Kuo A."/>
            <person name="Kohler A."/>
            <person name="Jargeat P."/>
            <person name="Nagy L.G."/>
            <person name="Floudas D."/>
            <person name="Copeland A."/>
            <person name="Barry K.W."/>
            <person name="Cichocki N."/>
            <person name="Veneault-Fourrey C."/>
            <person name="LaButti K."/>
            <person name="Lindquist E.A."/>
            <person name="Lipzen A."/>
            <person name="Lundell T."/>
            <person name="Morin E."/>
            <person name="Murat C."/>
            <person name="Sun H."/>
            <person name="Tunlid A."/>
            <person name="Henrissat B."/>
            <person name="Grigoriev I.V."/>
            <person name="Hibbett D.S."/>
            <person name="Martin F."/>
            <person name="Nordberg H.P."/>
            <person name="Cantor M.N."/>
            <person name="Hua S.X."/>
        </authorList>
    </citation>
    <scope>NUCLEOTIDE SEQUENCE [LARGE SCALE GENOMIC DNA]</scope>
    <source>
        <strain evidence="2 3">Ve08.2h10</strain>
    </source>
</reference>
<dbReference type="OrthoDB" id="2692761at2759"/>
<accession>A0A0D0CHK6</accession>
<dbReference type="HOGENOM" id="CLU_2210826_0_0_1"/>